<dbReference type="PROSITE" id="PS00211">
    <property type="entry name" value="ABC_TRANSPORTER_1"/>
    <property type="match status" value="1"/>
</dbReference>
<evidence type="ECO:0000256" key="1">
    <source>
        <dbReference type="ARBA" id="ARBA00005417"/>
    </source>
</evidence>
<evidence type="ECO:0000256" key="5">
    <source>
        <dbReference type="ARBA" id="ARBA00022840"/>
    </source>
</evidence>
<evidence type="ECO:0000259" key="6">
    <source>
        <dbReference type="PROSITE" id="PS50893"/>
    </source>
</evidence>
<reference evidence="7 8" key="1">
    <citation type="submission" date="2019-04" db="EMBL/GenBank/DDBJ databases">
        <title>A novel phosphate-accumulating bacterium identified in bioreactor for phosphate removal from wastewater.</title>
        <authorList>
            <person name="Kotlyarov R.Y."/>
            <person name="Beletsky A.V."/>
            <person name="Kallistova A.Y."/>
            <person name="Dorofeev A.G."/>
            <person name="Nikolaev Y.Y."/>
            <person name="Pimenov N.V."/>
            <person name="Ravin N.V."/>
            <person name="Mardanov A.V."/>
        </authorList>
    </citation>
    <scope>NUCLEOTIDE SEQUENCE [LARGE SCALE GENOMIC DNA]</scope>
    <source>
        <strain evidence="7 8">Bin19</strain>
    </source>
</reference>
<dbReference type="InterPro" id="IPR015860">
    <property type="entry name" value="ABC_transpr_TagH-like"/>
</dbReference>
<dbReference type="Pfam" id="PF00005">
    <property type="entry name" value="ABC_tran"/>
    <property type="match status" value="1"/>
</dbReference>
<dbReference type="InterPro" id="IPR050683">
    <property type="entry name" value="Bact_Polysacc_Export_ATP-bd"/>
</dbReference>
<organism evidence="7 8">
    <name type="scientific">Candidatus Accumulibacter phosphatis</name>
    <dbReference type="NCBI Taxonomy" id="327160"/>
    <lineage>
        <taxon>Bacteria</taxon>
        <taxon>Pseudomonadati</taxon>
        <taxon>Pseudomonadota</taxon>
        <taxon>Betaproteobacteria</taxon>
        <taxon>Candidatus Accumulibacter</taxon>
    </lineage>
</organism>
<keyword evidence="3" id="KW-1003">Cell membrane</keyword>
<dbReference type="SUPFAM" id="SSF52540">
    <property type="entry name" value="P-loop containing nucleoside triphosphate hydrolases"/>
    <property type="match status" value="1"/>
</dbReference>
<dbReference type="EMBL" id="SWAD01000035">
    <property type="protein sequence ID" value="TMQ76980.1"/>
    <property type="molecule type" value="Genomic_DNA"/>
</dbReference>
<dbReference type="Proteomes" id="UP000306324">
    <property type="component" value="Unassembled WGS sequence"/>
</dbReference>
<dbReference type="InterPro" id="IPR029439">
    <property type="entry name" value="Wzt_C"/>
</dbReference>
<dbReference type="PANTHER" id="PTHR46743:SF2">
    <property type="entry name" value="TEICHOIC ACIDS EXPORT ATP-BINDING PROTEIN TAGH"/>
    <property type="match status" value="1"/>
</dbReference>
<evidence type="ECO:0000256" key="2">
    <source>
        <dbReference type="ARBA" id="ARBA00022448"/>
    </source>
</evidence>
<dbReference type="GO" id="GO:0140359">
    <property type="term" value="F:ABC-type transporter activity"/>
    <property type="evidence" value="ECO:0007669"/>
    <property type="project" value="InterPro"/>
</dbReference>
<evidence type="ECO:0000313" key="7">
    <source>
        <dbReference type="EMBL" id="TMQ76980.1"/>
    </source>
</evidence>
<sequence length="413" mass="44415">MHRFSARRNMNSLPSSEFIIQAQGLGKCYAMFERPADRLKQLLFGRFRSYHREFWALRGVDLGIRTGEVVGLVGRNGAGKSTLLQLICGTLEPTEGKLAVRGRIAALLELGSGFNPDFSGRENVYLNAAILGLNSREVDARLDDILSFADIGDFVDQPVRTYSSGMFVRLAFAVATSVDPDILVIDEALSVGDGAFARKSFERIMGMKEAGKTILFCSHSIYSVEVLCNRALWIEHGQLRMQGSAAEVTSAYAASLESPMIGEEPGRTRLAMLTGGARIIRASACVGGVCGARVSAVSGLSDLSVTIEFAIDPGLIPPSVAVVFGDSAHRVVASASSHNDGVTLSMDAQGRGRGVVIFPALPLLKGRYSITSYLLCERGLHVYDLADQSICLEVTQNGVEQGVVALKHEWLPA</sequence>
<keyword evidence="5 7" id="KW-0067">ATP-binding</keyword>
<dbReference type="GO" id="GO:0005524">
    <property type="term" value="F:ATP binding"/>
    <property type="evidence" value="ECO:0007669"/>
    <property type="project" value="UniProtKB-KW"/>
</dbReference>
<evidence type="ECO:0000313" key="8">
    <source>
        <dbReference type="Proteomes" id="UP000306324"/>
    </source>
</evidence>
<dbReference type="Gene3D" id="3.40.50.300">
    <property type="entry name" value="P-loop containing nucleotide triphosphate hydrolases"/>
    <property type="match status" value="1"/>
</dbReference>
<dbReference type="AlphaFoldDB" id="A0A5S4ENI6"/>
<dbReference type="PROSITE" id="PS50893">
    <property type="entry name" value="ABC_TRANSPORTER_2"/>
    <property type="match status" value="1"/>
</dbReference>
<comment type="similarity">
    <text evidence="1">Belongs to the ABC transporter superfamily.</text>
</comment>
<name>A0A5S4ENI6_9PROT</name>
<gene>
    <name evidence="7" type="ORF">ACCUM_3705</name>
</gene>
<evidence type="ECO:0000256" key="4">
    <source>
        <dbReference type="ARBA" id="ARBA00022741"/>
    </source>
</evidence>
<dbReference type="GO" id="GO:0016020">
    <property type="term" value="C:membrane"/>
    <property type="evidence" value="ECO:0007669"/>
    <property type="project" value="InterPro"/>
</dbReference>
<dbReference type="InterPro" id="IPR003593">
    <property type="entry name" value="AAA+_ATPase"/>
</dbReference>
<dbReference type="InterPro" id="IPR003439">
    <property type="entry name" value="ABC_transporter-like_ATP-bd"/>
</dbReference>
<keyword evidence="2" id="KW-0813">Transport</keyword>
<dbReference type="CDD" id="cd10147">
    <property type="entry name" value="Wzt_C-like"/>
    <property type="match status" value="1"/>
</dbReference>
<keyword evidence="8" id="KW-1185">Reference proteome</keyword>
<keyword evidence="3" id="KW-0472">Membrane</keyword>
<accession>A0A5S4ENI6</accession>
<feature type="domain" description="ABC transporter" evidence="6">
    <location>
        <begin position="37"/>
        <end position="261"/>
    </location>
</feature>
<dbReference type="PANTHER" id="PTHR46743">
    <property type="entry name" value="TEICHOIC ACIDS EXPORT ATP-BINDING PROTEIN TAGH"/>
    <property type="match status" value="1"/>
</dbReference>
<dbReference type="GO" id="GO:0016887">
    <property type="term" value="F:ATP hydrolysis activity"/>
    <property type="evidence" value="ECO:0007669"/>
    <property type="project" value="InterPro"/>
</dbReference>
<dbReference type="InterPro" id="IPR027417">
    <property type="entry name" value="P-loop_NTPase"/>
</dbReference>
<dbReference type="SMART" id="SM00382">
    <property type="entry name" value="AAA"/>
    <property type="match status" value="1"/>
</dbReference>
<evidence type="ECO:0000256" key="3">
    <source>
        <dbReference type="ARBA" id="ARBA00022475"/>
    </source>
</evidence>
<protein>
    <submittedName>
        <fullName evidence="7">Teichoic acid export ATP-binding protein TagH</fullName>
    </submittedName>
</protein>
<comment type="caution">
    <text evidence="7">The sequence shown here is derived from an EMBL/GenBank/DDBJ whole genome shotgun (WGS) entry which is preliminary data.</text>
</comment>
<dbReference type="InterPro" id="IPR017871">
    <property type="entry name" value="ABC_transporter-like_CS"/>
</dbReference>
<proteinExistence type="inferred from homology"/>
<keyword evidence="4" id="KW-0547">Nucleotide-binding</keyword>
<dbReference type="CDD" id="cd03220">
    <property type="entry name" value="ABC_KpsT_Wzt"/>
    <property type="match status" value="1"/>
</dbReference>